<comment type="caution">
    <text evidence="2">The sequence shown here is derived from an EMBL/GenBank/DDBJ whole genome shotgun (WGS) entry which is preliminary data.</text>
</comment>
<dbReference type="Proteomes" id="UP001245561">
    <property type="component" value="Unassembled WGS sequence"/>
</dbReference>
<gene>
    <name evidence="2" type="ORF">P7D36_01705</name>
    <name evidence="1" type="ORF">P7D39_08860</name>
</gene>
<evidence type="ECO:0000313" key="4">
    <source>
        <dbReference type="Proteomes" id="UP001256547"/>
    </source>
</evidence>
<dbReference type="RefSeq" id="WP_311800533.1">
    <property type="nucleotide sequence ID" value="NZ_JARPYR010000015.1"/>
</dbReference>
<proteinExistence type="predicted"/>
<accession>A0AAW8TKI0</accession>
<organism evidence="2 3">
    <name type="scientific">Enterococcus dongliensis</name>
    <dbReference type="NCBI Taxonomy" id="2559925"/>
    <lineage>
        <taxon>Bacteria</taxon>
        <taxon>Bacillati</taxon>
        <taxon>Bacillota</taxon>
        <taxon>Bacilli</taxon>
        <taxon>Lactobacillales</taxon>
        <taxon>Enterococcaceae</taxon>
        <taxon>Enterococcus</taxon>
    </lineage>
</organism>
<dbReference type="Proteomes" id="UP001256547">
    <property type="component" value="Unassembled WGS sequence"/>
</dbReference>
<protein>
    <recommendedName>
        <fullName evidence="5">Phage protein</fullName>
    </recommendedName>
</protein>
<dbReference type="AlphaFoldDB" id="A0AAW8TKI0"/>
<evidence type="ECO:0000313" key="3">
    <source>
        <dbReference type="Proteomes" id="UP001245561"/>
    </source>
</evidence>
<evidence type="ECO:0000313" key="2">
    <source>
        <dbReference type="EMBL" id="MDT2636228.1"/>
    </source>
</evidence>
<evidence type="ECO:0008006" key="5">
    <source>
        <dbReference type="Google" id="ProtNLM"/>
    </source>
</evidence>
<name>A0AAW8TKI0_9ENTE</name>
<dbReference type="EMBL" id="JARPYT010000002">
    <property type="protein sequence ID" value="MDT2636228.1"/>
    <property type="molecule type" value="Genomic_DNA"/>
</dbReference>
<keyword evidence="4" id="KW-1185">Reference proteome</keyword>
<dbReference type="EMBL" id="JARPYR010000015">
    <property type="protein sequence ID" value="MDT2597112.1"/>
    <property type="molecule type" value="Genomic_DNA"/>
</dbReference>
<reference evidence="2 4" key="1">
    <citation type="submission" date="2023-03" db="EMBL/GenBank/DDBJ databases">
        <authorList>
            <person name="Shen W."/>
            <person name="Cai J."/>
        </authorList>
    </citation>
    <scope>NUCLEOTIDE SEQUENCE</scope>
    <source>
        <strain evidence="2">P55-2</strain>
        <strain evidence="1 4">P72-2</strain>
    </source>
</reference>
<sequence length="107" mass="12130">MSIEFSGFDDIKNRLDKMSKAAQELDGEQEVPMSELLTDPFISKNSNFQNVDEFFENSGFDMNTEEEFAAIPDDAMDTYVAENSTFESWNDMLSSATQEYVAKKLGL</sequence>
<evidence type="ECO:0000313" key="1">
    <source>
        <dbReference type="EMBL" id="MDT2597112.1"/>
    </source>
</evidence>